<keyword evidence="2" id="KW-1185">Reference proteome</keyword>
<name>A0A3P8D3B3_9TREM</name>
<organism evidence="1 2">
    <name type="scientific">Schistosoma mattheei</name>
    <dbReference type="NCBI Taxonomy" id="31246"/>
    <lineage>
        <taxon>Eukaryota</taxon>
        <taxon>Metazoa</taxon>
        <taxon>Spiralia</taxon>
        <taxon>Lophotrochozoa</taxon>
        <taxon>Platyhelminthes</taxon>
        <taxon>Trematoda</taxon>
        <taxon>Digenea</taxon>
        <taxon>Strigeidida</taxon>
        <taxon>Schistosomatoidea</taxon>
        <taxon>Schistosomatidae</taxon>
        <taxon>Schistosoma</taxon>
    </lineage>
</organism>
<evidence type="ECO:0000313" key="2">
    <source>
        <dbReference type="Proteomes" id="UP000269396"/>
    </source>
</evidence>
<sequence length="43" mass="5235">MNKQLNGTRHYTSTSLTMRKSLTEWKVLRHYSVSNWENHQHHP</sequence>
<gene>
    <name evidence="1" type="ORF">SMTD_LOCUS8659</name>
</gene>
<reference evidence="1 2" key="1">
    <citation type="submission" date="2018-11" db="EMBL/GenBank/DDBJ databases">
        <authorList>
            <consortium name="Pathogen Informatics"/>
        </authorList>
    </citation>
    <scope>NUCLEOTIDE SEQUENCE [LARGE SCALE GENOMIC DNA]</scope>
    <source>
        <strain>Denwood</strain>
        <strain evidence="2">Zambia</strain>
    </source>
</reference>
<proteinExistence type="predicted"/>
<dbReference type="Proteomes" id="UP000269396">
    <property type="component" value="Unassembled WGS sequence"/>
</dbReference>
<dbReference type="EMBL" id="UZAL01029086">
    <property type="protein sequence ID" value="VDP45842.1"/>
    <property type="molecule type" value="Genomic_DNA"/>
</dbReference>
<accession>A0A3P8D3B3</accession>
<evidence type="ECO:0000313" key="1">
    <source>
        <dbReference type="EMBL" id="VDP45842.1"/>
    </source>
</evidence>
<dbReference type="AlphaFoldDB" id="A0A3P8D3B3"/>
<protein>
    <submittedName>
        <fullName evidence="1">Uncharacterized protein</fullName>
    </submittedName>
</protein>